<proteinExistence type="predicted"/>
<dbReference type="AlphaFoldDB" id="B2KDM0"/>
<dbReference type="RefSeq" id="WP_012415231.1">
    <property type="nucleotide sequence ID" value="NC_010644.1"/>
</dbReference>
<name>B2KDM0_ELUMP</name>
<dbReference type="HOGENOM" id="CLU_3288870_0_0_0"/>
<accession>B2KDM0</accession>
<evidence type="ECO:0000313" key="1">
    <source>
        <dbReference type="EMBL" id="ACC98616.1"/>
    </source>
</evidence>
<dbReference type="EMBL" id="CP001055">
    <property type="protein sequence ID" value="ACC98616.1"/>
    <property type="molecule type" value="Genomic_DNA"/>
</dbReference>
<dbReference type="Proteomes" id="UP000001029">
    <property type="component" value="Chromosome"/>
</dbReference>
<keyword evidence="2" id="KW-1185">Reference proteome</keyword>
<organism evidence="1 2">
    <name type="scientific">Elusimicrobium minutum (strain Pei191)</name>
    <dbReference type="NCBI Taxonomy" id="445932"/>
    <lineage>
        <taxon>Bacteria</taxon>
        <taxon>Pseudomonadati</taxon>
        <taxon>Elusimicrobiota</taxon>
        <taxon>Elusimicrobia</taxon>
        <taxon>Elusimicrobiales</taxon>
        <taxon>Elusimicrobiaceae</taxon>
        <taxon>Elusimicrobium</taxon>
    </lineage>
</organism>
<evidence type="ECO:0000313" key="2">
    <source>
        <dbReference type="Proteomes" id="UP000001029"/>
    </source>
</evidence>
<gene>
    <name evidence="1" type="ordered locus">Emin_1063</name>
</gene>
<dbReference type="KEGG" id="emi:Emin_1063"/>
<protein>
    <submittedName>
        <fullName evidence="1">Uncharacterized protein</fullName>
    </submittedName>
</protein>
<sequence length="40" mass="4557">MKNTLSFIFTLLFLFEAHTCATATTNTARLDVYSNNKNPF</sequence>
<reference evidence="1 2" key="1">
    <citation type="journal article" date="2009" name="Appl. Environ. Microbiol.">
        <title>Genomic analysis of 'Elusimicrobium minutum,' the first cultivated representative of the phylum 'Elusimicrobia' (formerly termite group 1).</title>
        <authorList>
            <person name="Herlemann D.P.R."/>
            <person name="Geissinger O."/>
            <person name="Ikeda-Ohtsubo W."/>
            <person name="Kunin V."/>
            <person name="Sun H."/>
            <person name="Lapidus A."/>
            <person name="Hugenholtz P."/>
            <person name="Brune A."/>
        </authorList>
    </citation>
    <scope>NUCLEOTIDE SEQUENCE [LARGE SCALE GENOMIC DNA]</scope>
    <source>
        <strain evidence="1 2">Pei191</strain>
    </source>
</reference>